<feature type="compositionally biased region" description="Low complexity" evidence="1">
    <location>
        <begin position="208"/>
        <end position="245"/>
    </location>
</feature>
<sequence length="287" mass="28279">MRRTAGVVVVVAGAVLGVGSGVLAYGWAQRSTEEVVRTTDASGGLRTDGDPGGPPTAPGTGPATTRTGTPATSTTSGAPDPAAAVTPARLLGVRDLATAGWDTRAVVARTQTGEGAAPTGVCQRESLVARPGAGTRVRVDLVGRVTSVHEVASTFATRARAEAAYDVLVGDLTACRAGGADPGGSRVQVGPPVRVGVPTGDDRGVWSTVDPVDPVDPVTPVETVPSGTGTAPATSTTSATSSAGPPAGVMGVLLVGQRVAVVQVDDASPRPATVGTILSLAARRLAG</sequence>
<dbReference type="EMBL" id="VFMN01000001">
    <property type="protein sequence ID" value="TQJ07784.1"/>
    <property type="molecule type" value="Genomic_DNA"/>
</dbReference>
<evidence type="ECO:0000256" key="1">
    <source>
        <dbReference type="SAM" id="MobiDB-lite"/>
    </source>
</evidence>
<gene>
    <name evidence="2" type="ORF">FB458_0852</name>
</gene>
<dbReference type="RefSeq" id="WP_141847047.1">
    <property type="nucleotide sequence ID" value="NZ_BAAAPR010000024.1"/>
</dbReference>
<evidence type="ECO:0000313" key="3">
    <source>
        <dbReference type="Proteomes" id="UP000317893"/>
    </source>
</evidence>
<accession>A0A542DXX4</accession>
<feature type="region of interest" description="Disordered" evidence="1">
    <location>
        <begin position="31"/>
        <end position="83"/>
    </location>
</feature>
<name>A0A542DXX4_9MICO</name>
<proteinExistence type="predicted"/>
<evidence type="ECO:0000313" key="2">
    <source>
        <dbReference type="EMBL" id="TQJ07784.1"/>
    </source>
</evidence>
<feature type="compositionally biased region" description="Low complexity" evidence="1">
    <location>
        <begin position="58"/>
        <end position="83"/>
    </location>
</feature>
<feature type="compositionally biased region" description="Low complexity" evidence="1">
    <location>
        <begin position="183"/>
        <end position="199"/>
    </location>
</feature>
<feature type="region of interest" description="Disordered" evidence="1">
    <location>
        <begin position="180"/>
        <end position="245"/>
    </location>
</feature>
<organism evidence="2 3">
    <name type="scientific">Lapillicoccus jejuensis</name>
    <dbReference type="NCBI Taxonomy" id="402171"/>
    <lineage>
        <taxon>Bacteria</taxon>
        <taxon>Bacillati</taxon>
        <taxon>Actinomycetota</taxon>
        <taxon>Actinomycetes</taxon>
        <taxon>Micrococcales</taxon>
        <taxon>Intrasporangiaceae</taxon>
        <taxon>Lapillicoccus</taxon>
    </lineage>
</organism>
<dbReference type="AlphaFoldDB" id="A0A542DXX4"/>
<dbReference type="Proteomes" id="UP000317893">
    <property type="component" value="Unassembled WGS sequence"/>
</dbReference>
<protein>
    <submittedName>
        <fullName evidence="2">Uncharacterized protein</fullName>
    </submittedName>
</protein>
<comment type="caution">
    <text evidence="2">The sequence shown here is derived from an EMBL/GenBank/DDBJ whole genome shotgun (WGS) entry which is preliminary data.</text>
</comment>
<reference evidence="2 3" key="1">
    <citation type="submission" date="2019-06" db="EMBL/GenBank/DDBJ databases">
        <title>Sequencing the genomes of 1000 actinobacteria strains.</title>
        <authorList>
            <person name="Klenk H.-P."/>
        </authorList>
    </citation>
    <scope>NUCLEOTIDE SEQUENCE [LARGE SCALE GENOMIC DNA]</scope>
    <source>
        <strain evidence="2 3">DSM 18607</strain>
    </source>
</reference>
<keyword evidence="3" id="KW-1185">Reference proteome</keyword>